<dbReference type="RefSeq" id="WP_101299539.1">
    <property type="nucleotide sequence ID" value="NZ_CP025197.1"/>
</dbReference>
<dbReference type="EC" id="2.7.7.71" evidence="5"/>
<dbReference type="GO" id="GO:0016779">
    <property type="term" value="F:nucleotidyltransferase activity"/>
    <property type="evidence" value="ECO:0007669"/>
    <property type="project" value="UniProtKB-KW"/>
</dbReference>
<protein>
    <submittedName>
        <fullName evidence="5">D-glycero-alpha-D-manno-heptose 1-phosphate guanylyltransferase</fullName>
        <ecNumber evidence="5">2.7.7.71</ecNumber>
    </submittedName>
</protein>
<dbReference type="InterPro" id="IPR029044">
    <property type="entry name" value="Nucleotide-diphossugar_trans"/>
</dbReference>
<dbReference type="KEGG" id="hsc:HVS_04255"/>
<dbReference type="EMBL" id="CP025197">
    <property type="protein sequence ID" value="AUG56793.1"/>
    <property type="molecule type" value="Genomic_DNA"/>
</dbReference>
<name>A0A2K9EFX0_9FIRM</name>
<dbReference type="Pfam" id="PF25087">
    <property type="entry name" value="GMPPB_C"/>
    <property type="match status" value="1"/>
</dbReference>
<evidence type="ECO:0000313" key="5">
    <source>
        <dbReference type="EMBL" id="AUG56793.1"/>
    </source>
</evidence>
<sequence>MKALFLAGGKGTRLRPITNELPKPMVPVVGKPLLERNIERLKEHGVDEVVLSTCYKPYKIEKYFGNGEKLGIKINYISEDIPLGTAGAIKNAEEFFDDTFIVFNADILSDINISDMIRWHKEKGAFATIATTEVDDPSAYGVIEYDEKGFVTAFKEKPKPHETDSNLINAGIYIFEPELFNEIPSGRTVSIERETYPQLLEKGKKIAVYNKCSYWLDLGTPDKYIKAHKDILNGDFKMLNHDFKKSPQYISSTAKIHQNAKIVGPCYIGENVEIGAHAVVGPDTFLGDNSRVGASSKIIGSVIWDNARVEKGALIANSVIMSNCKVDMNTEERNVILTEGVCHPIAV</sequence>
<feature type="domain" description="Mannose-1-phosphate guanyltransferase C-terminal" evidence="4">
    <location>
        <begin position="262"/>
        <end position="341"/>
    </location>
</feature>
<dbReference type="FunFam" id="3.90.550.10:FF:000013">
    <property type="entry name" value="mannose-1-phosphate guanyltransferase beta"/>
    <property type="match status" value="1"/>
</dbReference>
<dbReference type="SUPFAM" id="SSF51161">
    <property type="entry name" value="Trimeric LpxA-like enzymes"/>
    <property type="match status" value="1"/>
</dbReference>
<dbReference type="InterPro" id="IPR056729">
    <property type="entry name" value="GMPPB_C"/>
</dbReference>
<evidence type="ECO:0000256" key="2">
    <source>
        <dbReference type="ARBA" id="ARBA00022679"/>
    </source>
</evidence>
<dbReference type="InterPro" id="IPR011004">
    <property type="entry name" value="Trimer_LpxA-like_sf"/>
</dbReference>
<evidence type="ECO:0000259" key="3">
    <source>
        <dbReference type="Pfam" id="PF00483"/>
    </source>
</evidence>
<dbReference type="Gene3D" id="2.160.10.10">
    <property type="entry name" value="Hexapeptide repeat proteins"/>
    <property type="match status" value="1"/>
</dbReference>
<dbReference type="Gene3D" id="3.90.550.10">
    <property type="entry name" value="Spore Coat Polysaccharide Biosynthesis Protein SpsA, Chain A"/>
    <property type="match status" value="1"/>
</dbReference>
<evidence type="ECO:0000313" key="6">
    <source>
        <dbReference type="Proteomes" id="UP000233534"/>
    </source>
</evidence>
<feature type="domain" description="Nucleotidyl transferase" evidence="3">
    <location>
        <begin position="2"/>
        <end position="233"/>
    </location>
</feature>
<dbReference type="InterPro" id="IPR005835">
    <property type="entry name" value="NTP_transferase_dom"/>
</dbReference>
<dbReference type="AlphaFoldDB" id="A0A2K9EFX0"/>
<keyword evidence="5" id="KW-0548">Nucleotidyltransferase</keyword>
<dbReference type="PANTHER" id="PTHR22572">
    <property type="entry name" value="SUGAR-1-PHOSPHATE GUANYL TRANSFERASE"/>
    <property type="match status" value="1"/>
</dbReference>
<reference evidence="5 6" key="1">
    <citation type="submission" date="2017-12" db="EMBL/GenBank/DDBJ databases">
        <title>Complete genome sequence of Herbivorax saccincola GGR1, a novel Cellulosome-producing hydrolytic bacterium in a thermophilic biogas plant, established by Illumina and Nanopore MinION sequencing.</title>
        <authorList>
            <person name="Pechtl A."/>
            <person name="Ruckert C."/>
            <person name="Koeck D.E."/>
            <person name="Maus I."/>
            <person name="Winkler A."/>
            <person name="Kalinowski J."/>
            <person name="Puhler A."/>
            <person name="Schwarz W.W."/>
            <person name="Zverlov V.V."/>
            <person name="Schluter A."/>
            <person name="Liebl W."/>
        </authorList>
    </citation>
    <scope>NUCLEOTIDE SEQUENCE [LARGE SCALE GENOMIC DNA]</scope>
    <source>
        <strain evidence="6">SR1</strain>
    </source>
</reference>
<evidence type="ECO:0000259" key="4">
    <source>
        <dbReference type="Pfam" id="PF25087"/>
    </source>
</evidence>
<proteinExistence type="inferred from homology"/>
<accession>A0A2K9EFX0</accession>
<keyword evidence="6" id="KW-1185">Reference proteome</keyword>
<keyword evidence="2 5" id="KW-0808">Transferase</keyword>
<dbReference type="CDD" id="cd04181">
    <property type="entry name" value="NTP_transferase"/>
    <property type="match status" value="1"/>
</dbReference>
<dbReference type="SUPFAM" id="SSF53448">
    <property type="entry name" value="Nucleotide-diphospho-sugar transferases"/>
    <property type="match status" value="1"/>
</dbReference>
<dbReference type="Pfam" id="PF00483">
    <property type="entry name" value="NTP_transferase"/>
    <property type="match status" value="1"/>
</dbReference>
<gene>
    <name evidence="5" type="primary">hddC2</name>
    <name evidence="5" type="ORF">HVS_04255</name>
</gene>
<organism evidence="5 6">
    <name type="scientific">Acetivibrio saccincola</name>
    <dbReference type="NCBI Taxonomy" id="1677857"/>
    <lineage>
        <taxon>Bacteria</taxon>
        <taxon>Bacillati</taxon>
        <taxon>Bacillota</taxon>
        <taxon>Clostridia</taxon>
        <taxon>Eubacteriales</taxon>
        <taxon>Oscillospiraceae</taxon>
        <taxon>Acetivibrio</taxon>
    </lineage>
</organism>
<evidence type="ECO:0000256" key="1">
    <source>
        <dbReference type="ARBA" id="ARBA00007274"/>
    </source>
</evidence>
<dbReference type="InterPro" id="IPR050486">
    <property type="entry name" value="Mannose-1P_guanyltransferase"/>
</dbReference>
<comment type="similarity">
    <text evidence="1">Belongs to the transferase hexapeptide repeat family.</text>
</comment>
<dbReference type="Proteomes" id="UP000233534">
    <property type="component" value="Chromosome"/>
</dbReference>